<dbReference type="Pfam" id="PF18931">
    <property type="entry name" value="DUF5680"/>
    <property type="match status" value="1"/>
</dbReference>
<dbReference type="AlphaFoldDB" id="K2GEL3"/>
<dbReference type="EMBL" id="AMFJ01000309">
    <property type="protein sequence ID" value="EKE28659.1"/>
    <property type="molecule type" value="Genomic_DNA"/>
</dbReference>
<evidence type="ECO:0000313" key="2">
    <source>
        <dbReference type="EMBL" id="EKE28659.1"/>
    </source>
</evidence>
<protein>
    <recommendedName>
        <fullName evidence="1">DUF5680 domain-containing protein</fullName>
    </recommendedName>
</protein>
<sequence>MFDKNDLCRFLSEAKKSTYASGDSKMKTINEDKSTTIVFSEWHWEYNDNYFWWEPYGWREVVFYNGLPVYMMVYYWNVAETCKDFQEVYTILQEALRNIPEDNPYRWPRSLESGKSIYINNYTWDIDDFFGEEIIKIDWTEVYKAKYIWGFVDQRR</sequence>
<comment type="caution">
    <text evidence="2">The sequence shown here is derived from an EMBL/GenBank/DDBJ whole genome shotgun (WGS) entry which is preliminary data.</text>
</comment>
<feature type="domain" description="DUF5680" evidence="1">
    <location>
        <begin position="48"/>
        <end position="152"/>
    </location>
</feature>
<name>K2GEL3_9BACT</name>
<organism evidence="2">
    <name type="scientific">uncultured bacterium</name>
    <name type="common">gcode 4</name>
    <dbReference type="NCBI Taxonomy" id="1234023"/>
    <lineage>
        <taxon>Bacteria</taxon>
        <taxon>environmental samples</taxon>
    </lineage>
</organism>
<dbReference type="InterPro" id="IPR043735">
    <property type="entry name" value="DUF5680"/>
</dbReference>
<gene>
    <name evidence="2" type="ORF">ACD_3C00035G0009</name>
</gene>
<proteinExistence type="predicted"/>
<evidence type="ECO:0000259" key="1">
    <source>
        <dbReference type="Pfam" id="PF18931"/>
    </source>
</evidence>
<accession>K2GEL3</accession>
<reference evidence="2" key="1">
    <citation type="journal article" date="2012" name="Science">
        <title>Fermentation, hydrogen, and sulfur metabolism in multiple uncultivated bacterial phyla.</title>
        <authorList>
            <person name="Wrighton K.C."/>
            <person name="Thomas B.C."/>
            <person name="Sharon I."/>
            <person name="Miller C.S."/>
            <person name="Castelle C.J."/>
            <person name="VerBerkmoes N.C."/>
            <person name="Wilkins M.J."/>
            <person name="Hettich R.L."/>
            <person name="Lipton M.S."/>
            <person name="Williams K.H."/>
            <person name="Long P.E."/>
            <person name="Banfield J.F."/>
        </authorList>
    </citation>
    <scope>NUCLEOTIDE SEQUENCE [LARGE SCALE GENOMIC DNA]</scope>
</reference>